<sequence>MRVRSRKSIRMRGFSSMAINVDGIKAQHVVRAAALWRKAPGYGGFRESTLYDILVDGKPYPPKAIAAIACELAGLQPPAPSEFKGTWDGPWHRTLKSLGFDIVPKVGGLGSSGSVAPTNAAAQIEADLRAIEREHADKPTVCEALIKARLGQGKFRREVLARWGHRCAVTGCAVPQVLRASHAKPWRESSDDERLDPDNGLPLIATLDALFDSGLISFDATGQMEISPQLDAIQRASLLTHVPHALAKPPGDRLAGYLAAHSRMVFRNGKTSGNKKLTRQSTSRKLRKTA</sequence>
<evidence type="ECO:0000313" key="5">
    <source>
        <dbReference type="Proteomes" id="UP000680989"/>
    </source>
</evidence>
<evidence type="ECO:0000259" key="3">
    <source>
        <dbReference type="Pfam" id="PF26345"/>
    </source>
</evidence>
<feature type="domain" description="HNH nuclease" evidence="2">
    <location>
        <begin position="167"/>
        <end position="219"/>
    </location>
</feature>
<keyword evidence="5" id="KW-1185">Reference proteome</keyword>
<dbReference type="Pfam" id="PF13391">
    <property type="entry name" value="HNH_2"/>
    <property type="match status" value="1"/>
</dbReference>
<feature type="compositionally biased region" description="Basic residues" evidence="1">
    <location>
        <begin position="276"/>
        <end position="290"/>
    </location>
</feature>
<accession>A0ABX7ZUU6</accession>
<organism evidence="4 5">
    <name type="scientific">Ralstonia nicotianae</name>
    <dbReference type="NCBI Taxonomy" id="3037696"/>
    <lineage>
        <taxon>Bacteria</taxon>
        <taxon>Pseudomonadati</taxon>
        <taxon>Pseudomonadota</taxon>
        <taxon>Betaproteobacteria</taxon>
        <taxon>Burkholderiales</taxon>
        <taxon>Burkholderiaceae</taxon>
        <taxon>Ralstonia</taxon>
        <taxon>Ralstonia solanacearum species complex</taxon>
    </lineage>
</organism>
<dbReference type="Proteomes" id="UP000680989">
    <property type="component" value="Chromosome"/>
</dbReference>
<proteinExistence type="predicted"/>
<feature type="domain" description="ScoMcrA-like N-terminal head" evidence="3">
    <location>
        <begin position="43"/>
        <end position="102"/>
    </location>
</feature>
<dbReference type="InterPro" id="IPR058807">
    <property type="entry name" value="ScoMcrA_N"/>
</dbReference>
<reference evidence="5" key="1">
    <citation type="submission" date="2019-12" db="EMBL/GenBank/DDBJ databases">
        <title>Whole-genome sequence of tobacco pathogen Ralstonia pseudosolanacearum strain RS, originating from Yunnan province of China.</title>
        <authorList>
            <person name="Lu C.-H."/>
        </authorList>
    </citation>
    <scope>NUCLEOTIDE SEQUENCE [LARGE SCALE GENOMIC DNA]</scope>
    <source>
        <strain evidence="5">RS</strain>
    </source>
</reference>
<evidence type="ECO:0008006" key="6">
    <source>
        <dbReference type="Google" id="ProtNLM"/>
    </source>
</evidence>
<name>A0ABX7ZUU6_9RALS</name>
<feature type="region of interest" description="Disordered" evidence="1">
    <location>
        <begin position="268"/>
        <end position="290"/>
    </location>
</feature>
<evidence type="ECO:0000313" key="4">
    <source>
        <dbReference type="EMBL" id="QUP59265.1"/>
    </source>
</evidence>
<protein>
    <recommendedName>
        <fullName evidence="6">HNH nuclease domain-containing protein</fullName>
    </recommendedName>
</protein>
<evidence type="ECO:0000256" key="1">
    <source>
        <dbReference type="SAM" id="MobiDB-lite"/>
    </source>
</evidence>
<dbReference type="Pfam" id="PF26345">
    <property type="entry name" value="ScoMcrA_N"/>
    <property type="match status" value="1"/>
</dbReference>
<dbReference type="EMBL" id="CP046674">
    <property type="protein sequence ID" value="QUP59265.1"/>
    <property type="molecule type" value="Genomic_DNA"/>
</dbReference>
<gene>
    <name evidence="4" type="ORF">GO999_12230</name>
</gene>
<dbReference type="InterPro" id="IPR003615">
    <property type="entry name" value="HNH_nuc"/>
</dbReference>
<evidence type="ECO:0000259" key="2">
    <source>
        <dbReference type="Pfam" id="PF13391"/>
    </source>
</evidence>